<gene>
    <name evidence="8" type="ORF">AUCHE_01_00250</name>
</gene>
<evidence type="ECO:0008006" key="10">
    <source>
        <dbReference type="Google" id="ProtNLM"/>
    </source>
</evidence>
<dbReference type="AlphaFoldDB" id="K6W3R9"/>
<evidence type="ECO:0000256" key="7">
    <source>
        <dbReference type="SAM" id="Phobius"/>
    </source>
</evidence>
<reference evidence="8 9" key="1">
    <citation type="submission" date="2012-08" db="EMBL/GenBank/DDBJ databases">
        <title>Whole genome shotgun sequence of Austwickia chelonae NBRC 105200.</title>
        <authorList>
            <person name="Yoshida I."/>
            <person name="Hosoyama A."/>
            <person name="Tsuchikane K."/>
            <person name="Katsumata H."/>
            <person name="Ando Y."/>
            <person name="Ohji S."/>
            <person name="Hamada M."/>
            <person name="Tamura T."/>
            <person name="Yamazoe A."/>
            <person name="Yamazaki S."/>
            <person name="Fujita N."/>
        </authorList>
    </citation>
    <scope>NUCLEOTIDE SEQUENCE [LARGE SCALE GENOMIC DNA]</scope>
    <source>
        <strain evidence="8 9">NBRC 105200</strain>
    </source>
</reference>
<sequence>MPLFPAEALIQLQNGPDHLRLVLAVFALALFSGLLRLFCGLGNGREEILAIGRATMQLGIVGIVVAAVLGSWPLTALFIVVMVSVGAFTAGRRLRISSWWPALLPVACGGLPTTGFLLAVGLLPVQTISVIPTAGILIGNAMTAVTLSGQRTLDALEERRGQVEAALALGFLPRDAALLVALRSARLALVPALDQTRTVGLVTLPGAFVGTLLGGASPQQAAALQLVVLAGILASQSIAVSLTVELVARGVMSRSEDDHRSAGRTSRSFLRFAGTPSSGERGAVPR</sequence>
<evidence type="ECO:0000256" key="2">
    <source>
        <dbReference type="ARBA" id="ARBA00005268"/>
    </source>
</evidence>
<keyword evidence="3 7" id="KW-0812">Transmembrane</keyword>
<feature type="transmembrane region" description="Helical" evidence="7">
    <location>
        <begin position="129"/>
        <end position="149"/>
    </location>
</feature>
<organism evidence="8 9">
    <name type="scientific">Austwickia chelonae NBRC 105200</name>
    <dbReference type="NCBI Taxonomy" id="1184607"/>
    <lineage>
        <taxon>Bacteria</taxon>
        <taxon>Bacillati</taxon>
        <taxon>Actinomycetota</taxon>
        <taxon>Actinomycetes</taxon>
        <taxon>Micrococcales</taxon>
        <taxon>Dermatophilaceae</taxon>
        <taxon>Austwickia</taxon>
    </lineage>
</organism>
<evidence type="ECO:0000256" key="4">
    <source>
        <dbReference type="ARBA" id="ARBA00022989"/>
    </source>
</evidence>
<dbReference type="OrthoDB" id="3212530at2"/>
<dbReference type="InterPro" id="IPR005226">
    <property type="entry name" value="UPF0014_fam"/>
</dbReference>
<evidence type="ECO:0000313" key="8">
    <source>
        <dbReference type="EMBL" id="GAB76462.1"/>
    </source>
</evidence>
<dbReference type="PANTHER" id="PTHR30028:SF0">
    <property type="entry name" value="PROTEIN ALUMINUM SENSITIVE 3"/>
    <property type="match status" value="1"/>
</dbReference>
<name>K6W3R9_9MICO</name>
<dbReference type="STRING" id="100225.SAMN05421595_1590"/>
<feature type="region of interest" description="Disordered" evidence="6">
    <location>
        <begin position="255"/>
        <end position="286"/>
    </location>
</feature>
<dbReference type="RefSeq" id="WP_006501212.1">
    <property type="nucleotide sequence ID" value="NZ_BAGZ01000001.1"/>
</dbReference>
<dbReference type="Proteomes" id="UP000008495">
    <property type="component" value="Unassembled WGS sequence"/>
</dbReference>
<accession>K6W3R9</accession>
<dbReference type="PANTHER" id="PTHR30028">
    <property type="entry name" value="UPF0014 INNER MEMBRANE PROTEIN YBBM-RELATED"/>
    <property type="match status" value="1"/>
</dbReference>
<comment type="similarity">
    <text evidence="2">Belongs to the UPF0014 family.</text>
</comment>
<feature type="transmembrane region" description="Helical" evidence="7">
    <location>
        <begin position="222"/>
        <end position="244"/>
    </location>
</feature>
<feature type="transmembrane region" description="Helical" evidence="7">
    <location>
        <begin position="103"/>
        <end position="123"/>
    </location>
</feature>
<dbReference type="eggNOG" id="COG0390">
    <property type="taxonomic scope" value="Bacteria"/>
</dbReference>
<keyword evidence="4 7" id="KW-1133">Transmembrane helix</keyword>
<evidence type="ECO:0000313" key="9">
    <source>
        <dbReference type="Proteomes" id="UP000008495"/>
    </source>
</evidence>
<protein>
    <recommendedName>
        <fullName evidence="10">ABC transporter permease protein</fullName>
    </recommendedName>
</protein>
<evidence type="ECO:0000256" key="3">
    <source>
        <dbReference type="ARBA" id="ARBA00022692"/>
    </source>
</evidence>
<evidence type="ECO:0000256" key="5">
    <source>
        <dbReference type="ARBA" id="ARBA00023136"/>
    </source>
</evidence>
<feature type="transmembrane region" description="Helical" evidence="7">
    <location>
        <begin position="20"/>
        <end position="38"/>
    </location>
</feature>
<keyword evidence="9" id="KW-1185">Reference proteome</keyword>
<evidence type="ECO:0000256" key="6">
    <source>
        <dbReference type="SAM" id="MobiDB-lite"/>
    </source>
</evidence>
<dbReference type="Pfam" id="PF03649">
    <property type="entry name" value="UPF0014"/>
    <property type="match status" value="1"/>
</dbReference>
<comment type="subcellular location">
    <subcellularLocation>
        <location evidence="1">Membrane</location>
        <topology evidence="1">Multi-pass membrane protein</topology>
    </subcellularLocation>
</comment>
<dbReference type="GO" id="GO:0005886">
    <property type="term" value="C:plasma membrane"/>
    <property type="evidence" value="ECO:0007669"/>
    <property type="project" value="TreeGrafter"/>
</dbReference>
<comment type="caution">
    <text evidence="8">The sequence shown here is derived from an EMBL/GenBank/DDBJ whole genome shotgun (WGS) entry which is preliminary data.</text>
</comment>
<evidence type="ECO:0000256" key="1">
    <source>
        <dbReference type="ARBA" id="ARBA00004141"/>
    </source>
</evidence>
<dbReference type="EMBL" id="BAGZ01000001">
    <property type="protein sequence ID" value="GAB76462.1"/>
    <property type="molecule type" value="Genomic_DNA"/>
</dbReference>
<keyword evidence="5 7" id="KW-0472">Membrane</keyword>
<proteinExistence type="inferred from homology"/>